<name>A0ABX0WTE1_9BURK</name>
<feature type="transmembrane region" description="Helical" evidence="1">
    <location>
        <begin position="204"/>
        <end position="223"/>
    </location>
</feature>
<keyword evidence="1" id="KW-0472">Membrane</keyword>
<feature type="transmembrane region" description="Helical" evidence="1">
    <location>
        <begin position="294"/>
        <end position="327"/>
    </location>
</feature>
<proteinExistence type="predicted"/>
<dbReference type="PANTHER" id="PTHR30199:SF0">
    <property type="entry name" value="INNER MEMBRANE PROTEIN YDCO"/>
    <property type="match status" value="1"/>
</dbReference>
<gene>
    <name evidence="2" type="ORF">GGR41_002282</name>
</gene>
<accession>A0ABX0WTE1</accession>
<keyword evidence="3" id="KW-1185">Reference proteome</keyword>
<organism evidence="2 3">
    <name type="scientific">Paenalcaligenes hominis</name>
    <dbReference type="NCBI Taxonomy" id="643674"/>
    <lineage>
        <taxon>Bacteria</taxon>
        <taxon>Pseudomonadati</taxon>
        <taxon>Pseudomonadota</taxon>
        <taxon>Betaproteobacteria</taxon>
        <taxon>Burkholderiales</taxon>
        <taxon>Alcaligenaceae</taxon>
        <taxon>Paenalcaligenes</taxon>
    </lineage>
</organism>
<evidence type="ECO:0000313" key="2">
    <source>
        <dbReference type="EMBL" id="NJB66027.1"/>
    </source>
</evidence>
<evidence type="ECO:0000256" key="1">
    <source>
        <dbReference type="SAM" id="Phobius"/>
    </source>
</evidence>
<sequence length="393" mass="41238">MRDWSVTAWMTGFLAVLISYSGPLVIFIQAAQAGGMSAEMLSSWIWAISIGAGISGIVLSLWLRAPIITAWSAPGTALLLNLFPAISMAEVVGAYLSAAVITTVIGLSGYFERIVQFIPRGIAAAMMAGILLQFGLEAFAAMKELPSVVLLMFIVYLLSRRLLPSFSIILVALTGFASVYFLGSTEIAPIHLSLATPIFTWPEFSMAAFFSFTVPLVVVSLTGQFLPGLVVMRLAGYESSSRAIVSVTSLVSIGVAFFGGISIVLAAITAALCTGKETHKDPNKRYVAGIANGVFYLIGGTISGTLVLLFGVIPSAVIAALAGLALIGAILSNIKLFSADSAYVEPAVITFLVTASNMSLGGMGSAFWGIVFGMVSYWVLGQKAEKKVNPSSS</sequence>
<dbReference type="Proteomes" id="UP000783934">
    <property type="component" value="Unassembled WGS sequence"/>
</dbReference>
<protein>
    <submittedName>
        <fullName evidence="2">Benzoate membrane transport protein</fullName>
    </submittedName>
</protein>
<feature type="transmembrane region" description="Helical" evidence="1">
    <location>
        <begin position="347"/>
        <end position="380"/>
    </location>
</feature>
<dbReference type="InterPro" id="IPR004711">
    <property type="entry name" value="Benzoate_Transporter"/>
</dbReference>
<dbReference type="RefSeq" id="WP_167661930.1">
    <property type="nucleotide sequence ID" value="NZ_BMCQ01000005.1"/>
</dbReference>
<reference evidence="2 3" key="1">
    <citation type="submission" date="2020-03" db="EMBL/GenBank/DDBJ databases">
        <title>Genomic Encyclopedia of Type Strains, Phase IV (KMG-IV): sequencing the most valuable type-strain genomes for metagenomic binning, comparative biology and taxonomic classification.</title>
        <authorList>
            <person name="Goeker M."/>
        </authorList>
    </citation>
    <scope>NUCLEOTIDE SEQUENCE [LARGE SCALE GENOMIC DNA]</scope>
    <source>
        <strain evidence="2 3">DSM 26613</strain>
    </source>
</reference>
<feature type="transmembrane region" description="Helical" evidence="1">
    <location>
        <begin position="83"/>
        <end position="110"/>
    </location>
</feature>
<feature type="transmembrane region" description="Helical" evidence="1">
    <location>
        <begin position="6"/>
        <end position="31"/>
    </location>
</feature>
<dbReference type="PANTHER" id="PTHR30199">
    <property type="entry name" value="MFS FAMILY TRANSPORTER, PREDICTED SUBSTRATE BENZOATE"/>
    <property type="match status" value="1"/>
</dbReference>
<feature type="transmembrane region" description="Helical" evidence="1">
    <location>
        <begin position="43"/>
        <end position="63"/>
    </location>
</feature>
<dbReference type="EMBL" id="JAATIZ010000004">
    <property type="protein sequence ID" value="NJB66027.1"/>
    <property type="molecule type" value="Genomic_DNA"/>
</dbReference>
<keyword evidence="1" id="KW-1133">Transmembrane helix</keyword>
<feature type="transmembrane region" description="Helical" evidence="1">
    <location>
        <begin position="243"/>
        <end position="273"/>
    </location>
</feature>
<dbReference type="NCBIfam" id="TIGR00843">
    <property type="entry name" value="benE"/>
    <property type="match status" value="1"/>
</dbReference>
<keyword evidence="1" id="KW-0812">Transmembrane</keyword>
<feature type="transmembrane region" description="Helical" evidence="1">
    <location>
        <begin position="122"/>
        <end position="142"/>
    </location>
</feature>
<evidence type="ECO:0000313" key="3">
    <source>
        <dbReference type="Proteomes" id="UP000783934"/>
    </source>
</evidence>
<feature type="transmembrane region" description="Helical" evidence="1">
    <location>
        <begin position="162"/>
        <end position="183"/>
    </location>
</feature>
<dbReference type="Pfam" id="PF03594">
    <property type="entry name" value="BenE"/>
    <property type="match status" value="1"/>
</dbReference>
<comment type="caution">
    <text evidence="2">The sequence shown here is derived from an EMBL/GenBank/DDBJ whole genome shotgun (WGS) entry which is preliminary data.</text>
</comment>